<dbReference type="SUPFAM" id="SSF51126">
    <property type="entry name" value="Pectin lyase-like"/>
    <property type="match status" value="1"/>
</dbReference>
<evidence type="ECO:0000313" key="2">
    <source>
        <dbReference type="EMBL" id="PRP66180.1"/>
    </source>
</evidence>
<dbReference type="RefSeq" id="WP_105982020.1">
    <property type="nucleotide sequence ID" value="NZ_MQUC01000003.1"/>
</dbReference>
<reference evidence="2 3" key="1">
    <citation type="submission" date="2016-11" db="EMBL/GenBank/DDBJ databases">
        <title>Trade-off between light-utilization and light-protection in marine flavobacteria.</title>
        <authorList>
            <person name="Kumagai Y."/>
        </authorList>
    </citation>
    <scope>NUCLEOTIDE SEQUENCE [LARGE SCALE GENOMIC DNA]</scope>
    <source>
        <strain evidence="2 3">JCM 17109</strain>
    </source>
</reference>
<name>A0A2S9WRR1_9FLAO</name>
<dbReference type="Proteomes" id="UP000239532">
    <property type="component" value="Unassembled WGS sequence"/>
</dbReference>
<feature type="domain" description="Right handed beta helix" evidence="1">
    <location>
        <begin position="270"/>
        <end position="400"/>
    </location>
</feature>
<gene>
    <name evidence="2" type="ORF">BST86_03275</name>
</gene>
<dbReference type="InterPro" id="IPR011050">
    <property type="entry name" value="Pectin_lyase_fold/virulence"/>
</dbReference>
<dbReference type="PROSITE" id="PS51257">
    <property type="entry name" value="PROKAR_LIPOPROTEIN"/>
    <property type="match status" value="1"/>
</dbReference>
<evidence type="ECO:0000313" key="3">
    <source>
        <dbReference type="Proteomes" id="UP000239532"/>
    </source>
</evidence>
<keyword evidence="3" id="KW-1185">Reference proteome</keyword>
<comment type="caution">
    <text evidence="2">The sequence shown here is derived from an EMBL/GenBank/DDBJ whole genome shotgun (WGS) entry which is preliminary data.</text>
</comment>
<dbReference type="EMBL" id="MQUC01000003">
    <property type="protein sequence ID" value="PRP66180.1"/>
    <property type="molecule type" value="Genomic_DNA"/>
</dbReference>
<accession>A0A2S9WRR1</accession>
<dbReference type="Pfam" id="PF13229">
    <property type="entry name" value="Beta_helix"/>
    <property type="match status" value="1"/>
</dbReference>
<dbReference type="OrthoDB" id="1111178at2"/>
<dbReference type="AlphaFoldDB" id="A0A2S9WRR1"/>
<organism evidence="2 3">
    <name type="scientific">Nonlabens agnitus</name>
    <dbReference type="NCBI Taxonomy" id="870484"/>
    <lineage>
        <taxon>Bacteria</taxon>
        <taxon>Pseudomonadati</taxon>
        <taxon>Bacteroidota</taxon>
        <taxon>Flavobacteriia</taxon>
        <taxon>Flavobacteriales</taxon>
        <taxon>Flavobacteriaceae</taxon>
        <taxon>Nonlabens</taxon>
    </lineage>
</organism>
<sequence>MKKQLLTGLILILIIGLSSCRNDFEFAQSSGNLGFSQDTIFLDTIFSNIGSSTRTFKVYNRSDDDIVIPRVALSRGNDSRYRLAVDGVPGQIFENVELLANDSLYVFVETTVDIDDFSSGNEFLYEDVIEFDIGANQQNVQLITLVKDAIFLFPERDATGIEETLLLGTDDENNEIRISGFFLDDDQLNFTNEKPYVIYGFAAVPPDKTMTVEAGARLFFHNQSGIIAANESSVKINGALSTTEAMENEVIFEGDRLEPSFENVTGQWFGIWLTDGSKNHEISYTTIKNASIGIIMDNQNQVADGATLKIDNSKIFNSSNVGLLATTANITAENLIIHNAGQSALVARLGGTYAFNNCTISNYWNKGFRQDPALFVSNTIPNTELTEPLTQFSFTNGIVYGDRNIEFILGAFDGVDFNYSFENSLLRFNDLFDDFAQNALYDFNNPAIFSQVILNQEPLFEDVARNLLRIDDESGANAIANSSTATTIDISGALRGDEPDAGAFESVDLEL</sequence>
<protein>
    <recommendedName>
        <fullName evidence="1">Right handed beta helix domain-containing protein</fullName>
    </recommendedName>
</protein>
<evidence type="ECO:0000259" key="1">
    <source>
        <dbReference type="Pfam" id="PF13229"/>
    </source>
</evidence>
<dbReference type="InterPro" id="IPR039448">
    <property type="entry name" value="Beta_helix"/>
</dbReference>
<proteinExistence type="predicted"/>